<keyword evidence="1 6" id="KW-0489">Methyltransferase</keyword>
<dbReference type="STRING" id="2162.BRM9_2340"/>
<dbReference type="OrthoDB" id="146767at2157"/>
<proteinExistence type="predicted"/>
<dbReference type="GeneID" id="24793513"/>
<dbReference type="InterPro" id="IPR036388">
    <property type="entry name" value="WH-like_DNA-bd_sf"/>
</dbReference>
<evidence type="ECO:0000256" key="3">
    <source>
        <dbReference type="ARBA" id="ARBA00022691"/>
    </source>
</evidence>
<dbReference type="PANTHER" id="PTHR43712:SF2">
    <property type="entry name" value="O-METHYLTRANSFERASE CICE"/>
    <property type="match status" value="1"/>
</dbReference>
<evidence type="ECO:0000313" key="7">
    <source>
        <dbReference type="Proteomes" id="UP000029661"/>
    </source>
</evidence>
<evidence type="ECO:0000259" key="4">
    <source>
        <dbReference type="Pfam" id="PF00891"/>
    </source>
</evidence>
<dbReference type="GO" id="GO:0008171">
    <property type="term" value="F:O-methyltransferase activity"/>
    <property type="evidence" value="ECO:0007669"/>
    <property type="project" value="InterPro"/>
</dbReference>
<dbReference type="Pfam" id="PF08100">
    <property type="entry name" value="Dimerisation"/>
    <property type="match status" value="1"/>
</dbReference>
<dbReference type="SUPFAM" id="SSF53335">
    <property type="entry name" value="S-adenosyl-L-methionine-dependent methyltransferases"/>
    <property type="match status" value="1"/>
</dbReference>
<dbReference type="Gene3D" id="1.10.10.10">
    <property type="entry name" value="Winged helix-like DNA-binding domain superfamily/Winged helix DNA-binding domain"/>
    <property type="match status" value="1"/>
</dbReference>
<evidence type="ECO:0000256" key="1">
    <source>
        <dbReference type="ARBA" id="ARBA00022603"/>
    </source>
</evidence>
<dbReference type="PROSITE" id="PS51683">
    <property type="entry name" value="SAM_OMT_II"/>
    <property type="match status" value="1"/>
</dbReference>
<feature type="domain" description="O-methyltransferase dimerisation" evidence="5">
    <location>
        <begin position="24"/>
        <end position="97"/>
    </location>
</feature>
<dbReference type="Gene3D" id="3.40.50.150">
    <property type="entry name" value="Vaccinia Virus protein VP39"/>
    <property type="match status" value="1"/>
</dbReference>
<dbReference type="InterPro" id="IPR036390">
    <property type="entry name" value="WH_DNA-bd_sf"/>
</dbReference>
<reference evidence="6 7" key="1">
    <citation type="submission" date="2013-12" db="EMBL/GenBank/DDBJ databases">
        <title>The complete genome sequence of Methanobacterium sp. BRM9.</title>
        <authorList>
            <consortium name="Pastoral Greenhouse Gas Research Consortium"/>
            <person name="Kelly W.J."/>
            <person name="Leahy S.C."/>
            <person name="Perry R."/>
            <person name="Li D."/>
            <person name="Altermann E."/>
            <person name="Lambie S.C."/>
            <person name="Attwood G.T."/>
        </authorList>
    </citation>
    <scope>NUCLEOTIDE SEQUENCE [LARGE SCALE GENOMIC DNA]</scope>
    <source>
        <strain evidence="6 7">BRM9</strain>
    </source>
</reference>
<keyword evidence="3" id="KW-0949">S-adenosyl-L-methionine</keyword>
<dbReference type="InterPro" id="IPR016461">
    <property type="entry name" value="COMT-like"/>
</dbReference>
<dbReference type="EMBL" id="CP006933">
    <property type="protein sequence ID" value="AIS33140.1"/>
    <property type="molecule type" value="Genomic_DNA"/>
</dbReference>
<dbReference type="GO" id="GO:0046983">
    <property type="term" value="F:protein dimerization activity"/>
    <property type="evidence" value="ECO:0007669"/>
    <property type="project" value="InterPro"/>
</dbReference>
<feature type="domain" description="O-methyltransferase C-terminal" evidence="4">
    <location>
        <begin position="157"/>
        <end position="230"/>
    </location>
</feature>
<dbReference type="KEGG" id="mfc:BRM9_2340"/>
<dbReference type="Proteomes" id="UP000029661">
    <property type="component" value="Chromosome"/>
</dbReference>
<dbReference type="AlphaFoldDB" id="A0A089ZI48"/>
<sequence length="351" mass="40249">MKMNILDRPDVTHEKLQQVVENAFNGLKTFNLIKTSLEMGVFDNLNQPVTYHELSQVLDIEPIFSYYILEALEKMGLILKENEHYQNSELSQLYLNSDSPYNRSNCILSLEENAHQWNNLTSTLKGNTSQKEESFFPFIIQVMAEDCISGELQDTVEIIASYEEFMDSNTLLDLAGGHGMYSIALSKINPNLDCYVFDLPPVTLETQKYIKKYGAQVKTRAGNFYQDDLQGPYDVIFSSYNPGGKNPEIARKVYDSLNMNGIFINKQYFPQDENQTLADVLDNLEWNFANFEKSLKSSTRYSFQGDLSFKEYLGFLEDLGFEIMDVHHVDHLNPSFGTKSRNKLIVSKKVS</sequence>
<evidence type="ECO:0000313" key="6">
    <source>
        <dbReference type="EMBL" id="AIS33140.1"/>
    </source>
</evidence>
<dbReference type="GO" id="GO:0032259">
    <property type="term" value="P:methylation"/>
    <property type="evidence" value="ECO:0007669"/>
    <property type="project" value="UniProtKB-KW"/>
</dbReference>
<name>A0A089ZI48_METFO</name>
<protein>
    <submittedName>
        <fullName evidence="6">SAM-dependent methyltransferase</fullName>
    </submittedName>
</protein>
<gene>
    <name evidence="6" type="ORF">BRM9_2340</name>
</gene>
<evidence type="ECO:0000259" key="5">
    <source>
        <dbReference type="Pfam" id="PF08100"/>
    </source>
</evidence>
<evidence type="ECO:0000256" key="2">
    <source>
        <dbReference type="ARBA" id="ARBA00022679"/>
    </source>
</evidence>
<accession>A0A089ZI48</accession>
<dbReference type="InterPro" id="IPR001077">
    <property type="entry name" value="COMT_C"/>
</dbReference>
<dbReference type="InterPro" id="IPR012967">
    <property type="entry name" value="COMT_dimerisation"/>
</dbReference>
<dbReference type="InterPro" id="IPR029063">
    <property type="entry name" value="SAM-dependent_MTases_sf"/>
</dbReference>
<dbReference type="RefSeq" id="WP_048085840.1">
    <property type="nucleotide sequence ID" value="NZ_CP006933.1"/>
</dbReference>
<dbReference type="SUPFAM" id="SSF46785">
    <property type="entry name" value="Winged helix' DNA-binding domain"/>
    <property type="match status" value="1"/>
</dbReference>
<dbReference type="Pfam" id="PF00891">
    <property type="entry name" value="Methyltransf_2"/>
    <property type="match status" value="1"/>
</dbReference>
<dbReference type="PANTHER" id="PTHR43712">
    <property type="entry name" value="PUTATIVE (AFU_ORTHOLOGUE AFUA_4G14580)-RELATED"/>
    <property type="match status" value="1"/>
</dbReference>
<keyword evidence="2 6" id="KW-0808">Transferase</keyword>
<organism evidence="6 7">
    <name type="scientific">Methanobacterium formicicum</name>
    <dbReference type="NCBI Taxonomy" id="2162"/>
    <lineage>
        <taxon>Archaea</taxon>
        <taxon>Methanobacteriati</taxon>
        <taxon>Methanobacteriota</taxon>
        <taxon>Methanomada group</taxon>
        <taxon>Methanobacteria</taxon>
        <taxon>Methanobacteriales</taxon>
        <taxon>Methanobacteriaceae</taxon>
        <taxon>Methanobacterium</taxon>
    </lineage>
</organism>